<evidence type="ECO:0000256" key="1">
    <source>
        <dbReference type="SAM" id="MobiDB-lite"/>
    </source>
</evidence>
<evidence type="ECO:0000313" key="3">
    <source>
        <dbReference type="Proteomes" id="UP000284403"/>
    </source>
</evidence>
<dbReference type="OrthoDB" id="253124at2759"/>
<dbReference type="EMBL" id="MKKU01000783">
    <property type="protein sequence ID" value="RNF02216.1"/>
    <property type="molecule type" value="Genomic_DNA"/>
</dbReference>
<proteinExistence type="predicted"/>
<reference evidence="2 3" key="1">
    <citation type="journal article" date="2018" name="BMC Genomics">
        <title>Genomic comparison of Trypanosoma conorhini and Trypanosoma rangeli to Trypanosoma cruzi strains of high and low virulence.</title>
        <authorList>
            <person name="Bradwell K.R."/>
            <person name="Koparde V.N."/>
            <person name="Matveyev A.V."/>
            <person name="Serrano M.G."/>
            <person name="Alves J.M."/>
            <person name="Parikh H."/>
            <person name="Huang B."/>
            <person name="Lee V."/>
            <person name="Espinosa-Alvarez O."/>
            <person name="Ortiz P.A."/>
            <person name="Costa-Martins A.G."/>
            <person name="Teixeira M.M."/>
            <person name="Buck G.A."/>
        </authorList>
    </citation>
    <scope>NUCLEOTIDE SEQUENCE [LARGE SCALE GENOMIC DNA]</scope>
    <source>
        <strain evidence="2 3">025E</strain>
    </source>
</reference>
<protein>
    <submittedName>
        <fullName evidence="2">Uncharacterized protein</fullName>
    </submittedName>
</protein>
<dbReference type="AlphaFoldDB" id="A0A422N9W8"/>
<dbReference type="RefSeq" id="XP_029224614.1">
    <property type="nucleotide sequence ID" value="XM_029375281.1"/>
</dbReference>
<organism evidence="2 3">
    <name type="scientific">Trypanosoma conorhini</name>
    <dbReference type="NCBI Taxonomy" id="83891"/>
    <lineage>
        <taxon>Eukaryota</taxon>
        <taxon>Discoba</taxon>
        <taxon>Euglenozoa</taxon>
        <taxon>Kinetoplastea</taxon>
        <taxon>Metakinetoplastina</taxon>
        <taxon>Trypanosomatida</taxon>
        <taxon>Trypanosomatidae</taxon>
        <taxon>Trypanosoma</taxon>
    </lineage>
</organism>
<accession>A0A422N9W8</accession>
<dbReference type="Proteomes" id="UP000284403">
    <property type="component" value="Unassembled WGS sequence"/>
</dbReference>
<feature type="region of interest" description="Disordered" evidence="1">
    <location>
        <begin position="72"/>
        <end position="128"/>
    </location>
</feature>
<feature type="region of interest" description="Disordered" evidence="1">
    <location>
        <begin position="1"/>
        <end position="47"/>
    </location>
</feature>
<sequence length="225" mass="24045">MKGLEEWLASSSSASEASSNAGAAAVPRAQGGHGGDVAGVTDARARQAEMRERMRNLLGESVVKAVVAETSAAGELSAPQSIQTAEKNPVEEGGSRAESGWGGDRQQNSSGKNSGGGTNGRTPPFPPEYRRVEVMVVDRGTQTTSTVGCQTDPVEDYAPRIGYPLVSHCTCSCRSRCPCERMLREESVGEETPLRFKEQLDLIRDSIDMLIARYNLPPPPLPRAQ</sequence>
<keyword evidence="3" id="KW-1185">Reference proteome</keyword>
<name>A0A422N9W8_9TRYP</name>
<dbReference type="GeneID" id="40322043"/>
<feature type="compositionally biased region" description="Low complexity" evidence="1">
    <location>
        <begin position="9"/>
        <end position="25"/>
    </location>
</feature>
<gene>
    <name evidence="2" type="ORF">Tco025E_08432</name>
</gene>
<evidence type="ECO:0000313" key="2">
    <source>
        <dbReference type="EMBL" id="RNF02216.1"/>
    </source>
</evidence>
<comment type="caution">
    <text evidence="2">The sequence shown here is derived from an EMBL/GenBank/DDBJ whole genome shotgun (WGS) entry which is preliminary data.</text>
</comment>